<reference evidence="3 4" key="1">
    <citation type="submission" date="2022-07" db="EMBL/GenBank/DDBJ databases">
        <title>Photobacterium pectinilyticum sp. nov., a marine bacterium isolated from surface seawater of Qingdao offshore.</title>
        <authorList>
            <person name="Wang X."/>
        </authorList>
    </citation>
    <scope>NUCLEOTIDE SEQUENCE [LARGE SCALE GENOMIC DNA]</scope>
    <source>
        <strain evidence="3 4">ZSDE20</strain>
    </source>
</reference>
<proteinExistence type="predicted"/>
<evidence type="ECO:0000313" key="3">
    <source>
        <dbReference type="EMBL" id="MCQ1061254.1"/>
    </source>
</evidence>
<dbReference type="SUPFAM" id="SSF47413">
    <property type="entry name" value="lambda repressor-like DNA-binding domains"/>
    <property type="match status" value="1"/>
</dbReference>
<gene>
    <name evidence="3" type="ORF">NHN17_24795</name>
</gene>
<dbReference type="PANTHER" id="PTHR46558">
    <property type="entry name" value="TRACRIPTIONAL REGULATORY PROTEIN-RELATED-RELATED"/>
    <property type="match status" value="1"/>
</dbReference>
<feature type="domain" description="HTH cro/C1-type" evidence="2">
    <location>
        <begin position="7"/>
        <end position="61"/>
    </location>
</feature>
<dbReference type="PROSITE" id="PS50943">
    <property type="entry name" value="HTH_CROC1"/>
    <property type="match status" value="1"/>
</dbReference>
<dbReference type="NCBIfam" id="NF041951">
    <property type="entry name" value="phage_RstR"/>
    <property type="match status" value="1"/>
</dbReference>
<dbReference type="CDD" id="cd00093">
    <property type="entry name" value="HTH_XRE"/>
    <property type="match status" value="1"/>
</dbReference>
<organism evidence="3 4">
    <name type="scientific">Photobacterium pectinilyticum</name>
    <dbReference type="NCBI Taxonomy" id="2906793"/>
    <lineage>
        <taxon>Bacteria</taxon>
        <taxon>Pseudomonadati</taxon>
        <taxon>Pseudomonadota</taxon>
        <taxon>Gammaproteobacteria</taxon>
        <taxon>Vibrionales</taxon>
        <taxon>Vibrionaceae</taxon>
        <taxon>Photobacterium</taxon>
    </lineage>
</organism>
<dbReference type="Proteomes" id="UP001524460">
    <property type="component" value="Unassembled WGS sequence"/>
</dbReference>
<dbReference type="SMART" id="SM00530">
    <property type="entry name" value="HTH_XRE"/>
    <property type="match status" value="1"/>
</dbReference>
<dbReference type="InterPro" id="IPR001387">
    <property type="entry name" value="Cro/C1-type_HTH"/>
</dbReference>
<comment type="caution">
    <text evidence="3">The sequence shown here is derived from an EMBL/GenBank/DDBJ whole genome shotgun (WGS) entry which is preliminary data.</text>
</comment>
<keyword evidence="4" id="KW-1185">Reference proteome</keyword>
<dbReference type="EMBL" id="JANEYT010000130">
    <property type="protein sequence ID" value="MCQ1061254.1"/>
    <property type="molecule type" value="Genomic_DNA"/>
</dbReference>
<dbReference type="InterPro" id="IPR010982">
    <property type="entry name" value="Lambda_DNA-bd_dom_sf"/>
</dbReference>
<dbReference type="Gene3D" id="1.10.260.40">
    <property type="entry name" value="lambda repressor-like DNA-binding domains"/>
    <property type="match status" value="1"/>
</dbReference>
<evidence type="ECO:0000256" key="1">
    <source>
        <dbReference type="ARBA" id="ARBA00023125"/>
    </source>
</evidence>
<dbReference type="PANTHER" id="PTHR46558:SF11">
    <property type="entry name" value="HTH-TYPE TRANSCRIPTIONAL REGULATOR XRE"/>
    <property type="match status" value="1"/>
</dbReference>
<dbReference type="InterPro" id="IPR049639">
    <property type="entry name" value="RstR"/>
</dbReference>
<name>A0ABT1ND44_9GAMM</name>
<protein>
    <submittedName>
        <fullName evidence="3">Helix-turn-helix domain-containing protein</fullName>
    </submittedName>
</protein>
<evidence type="ECO:0000259" key="2">
    <source>
        <dbReference type="PROSITE" id="PS50943"/>
    </source>
</evidence>
<keyword evidence="1" id="KW-0238">DNA-binding</keyword>
<dbReference type="Pfam" id="PF01381">
    <property type="entry name" value="HTH_3"/>
    <property type="match status" value="1"/>
</dbReference>
<sequence length="111" mass="12849">MEIKDRLVSMRKKTGRTQQQIAEELEISLTAYKKYESGSGFPTMENLIKIADALEISIDELCGRWETNKDQELMIRMKKIKTLDEQEKEVINTILESMLIRHATKSIIMGT</sequence>
<dbReference type="RefSeq" id="WP_255045366.1">
    <property type="nucleotide sequence ID" value="NZ_JANEYT010000130.1"/>
</dbReference>
<evidence type="ECO:0000313" key="4">
    <source>
        <dbReference type="Proteomes" id="UP001524460"/>
    </source>
</evidence>
<accession>A0ABT1ND44</accession>